<sequence>CKYDRIDEAIRQWRNGLAKEPQWDDSWRNLGFGLEHLDRVDEAVDAYRQAAQAAPANSENHRYLGSALQDAGQLDEAFDAYGQAIKADPDNAEAHWGRFWVRALRGEFPEAWDDYEWRWKLSERTTPELDDSAPLWEGGDLSGQTFFLRAEQGYGDTIQTIRYAPILAEMGATVKVGCPPALARLFSDAPHVSEVITGDAGRVNFNSHQALFSLPRILGTTLNNIPGTVPYLSAPSQNSVELPTTKGTFRIGLTWHGSGSHNPDRRNVPFEQLLPLLEQERTMFFSLQLGDAAHDPARADAENKLADLSPLMDDFASTAALIEQLDLVITIDTAVAHLAGALGKPTWLLLSAAPDWRWMLGRGDSPWYPSMRLFRQAKLGDWSDPLAKLSAELART</sequence>
<dbReference type="PROSITE" id="PS50005">
    <property type="entry name" value="TPR"/>
    <property type="match status" value="2"/>
</dbReference>
<organism evidence="1">
    <name type="scientific">marine metagenome</name>
    <dbReference type="NCBI Taxonomy" id="408172"/>
    <lineage>
        <taxon>unclassified sequences</taxon>
        <taxon>metagenomes</taxon>
        <taxon>ecological metagenomes</taxon>
    </lineage>
</organism>
<dbReference type="SUPFAM" id="SSF48452">
    <property type="entry name" value="TPR-like"/>
    <property type="match status" value="1"/>
</dbReference>
<proteinExistence type="predicted"/>
<dbReference type="Gene3D" id="1.25.40.10">
    <property type="entry name" value="Tetratricopeptide repeat domain"/>
    <property type="match status" value="1"/>
</dbReference>
<dbReference type="EMBL" id="UINC01042992">
    <property type="protein sequence ID" value="SVB46373.1"/>
    <property type="molecule type" value="Genomic_DNA"/>
</dbReference>
<dbReference type="PANTHER" id="PTHR44998:SF1">
    <property type="entry name" value="UDP-N-ACETYLGLUCOSAMINE--PEPTIDE N-ACETYLGLUCOSAMINYLTRANSFERASE 110 KDA SUBUNIT"/>
    <property type="match status" value="1"/>
</dbReference>
<name>A0A382E8T3_9ZZZZ</name>
<dbReference type="Pfam" id="PF01075">
    <property type="entry name" value="Glyco_transf_9"/>
    <property type="match status" value="1"/>
</dbReference>
<dbReference type="Pfam" id="PF13432">
    <property type="entry name" value="TPR_16"/>
    <property type="match status" value="1"/>
</dbReference>
<dbReference type="AlphaFoldDB" id="A0A382E8T3"/>
<protein>
    <submittedName>
        <fullName evidence="1">Uncharacterized protein</fullName>
    </submittedName>
</protein>
<dbReference type="SMART" id="SM00028">
    <property type="entry name" value="TPR"/>
    <property type="match status" value="2"/>
</dbReference>
<feature type="non-terminal residue" evidence="1">
    <location>
        <position position="1"/>
    </location>
</feature>
<dbReference type="Pfam" id="PF13414">
    <property type="entry name" value="TPR_11"/>
    <property type="match status" value="1"/>
</dbReference>
<dbReference type="Gene3D" id="3.40.50.2000">
    <property type="entry name" value="Glycogen Phosphorylase B"/>
    <property type="match status" value="1"/>
</dbReference>
<gene>
    <name evidence="1" type="ORF">METZ01_LOCUS199227</name>
</gene>
<dbReference type="InterPro" id="IPR002201">
    <property type="entry name" value="Glyco_trans_9"/>
</dbReference>
<dbReference type="PANTHER" id="PTHR44998">
    <property type="match status" value="1"/>
</dbReference>
<accession>A0A382E8T3</accession>
<dbReference type="InterPro" id="IPR019734">
    <property type="entry name" value="TPR_rpt"/>
</dbReference>
<dbReference type="SUPFAM" id="SSF53756">
    <property type="entry name" value="UDP-Glycosyltransferase/glycogen phosphorylase"/>
    <property type="match status" value="1"/>
</dbReference>
<evidence type="ECO:0000313" key="1">
    <source>
        <dbReference type="EMBL" id="SVB46373.1"/>
    </source>
</evidence>
<reference evidence="1" key="1">
    <citation type="submission" date="2018-05" db="EMBL/GenBank/DDBJ databases">
        <authorList>
            <person name="Lanie J.A."/>
            <person name="Ng W.-L."/>
            <person name="Kazmierczak K.M."/>
            <person name="Andrzejewski T.M."/>
            <person name="Davidsen T.M."/>
            <person name="Wayne K.J."/>
            <person name="Tettelin H."/>
            <person name="Glass J.I."/>
            <person name="Rusch D."/>
            <person name="Podicherti R."/>
            <person name="Tsui H.-C.T."/>
            <person name="Winkler M.E."/>
        </authorList>
    </citation>
    <scope>NUCLEOTIDE SEQUENCE</scope>
</reference>
<dbReference type="InterPro" id="IPR011990">
    <property type="entry name" value="TPR-like_helical_dom_sf"/>
</dbReference>
<dbReference type="GO" id="GO:0016757">
    <property type="term" value="F:glycosyltransferase activity"/>
    <property type="evidence" value="ECO:0007669"/>
    <property type="project" value="InterPro"/>
</dbReference>